<reference evidence="2" key="1">
    <citation type="submission" date="2019-05" db="EMBL/GenBank/DDBJ databases">
        <title>Another draft genome of Portunus trituberculatus and its Hox gene families provides insights of decapod evolution.</title>
        <authorList>
            <person name="Jeong J.-H."/>
            <person name="Song I."/>
            <person name="Kim S."/>
            <person name="Choi T."/>
            <person name="Kim D."/>
            <person name="Ryu S."/>
            <person name="Kim W."/>
        </authorList>
    </citation>
    <scope>NUCLEOTIDE SEQUENCE [LARGE SCALE GENOMIC DNA]</scope>
    <source>
        <tissue evidence="2">Muscle</tissue>
    </source>
</reference>
<protein>
    <submittedName>
        <fullName evidence="2">Uncharacterized protein</fullName>
    </submittedName>
</protein>
<evidence type="ECO:0000256" key="1">
    <source>
        <dbReference type="SAM" id="MobiDB-lite"/>
    </source>
</evidence>
<proteinExistence type="predicted"/>
<evidence type="ECO:0000313" key="3">
    <source>
        <dbReference type="Proteomes" id="UP000324222"/>
    </source>
</evidence>
<dbReference type="EMBL" id="VSRR010000047">
    <property type="protein sequence ID" value="MPC08885.1"/>
    <property type="molecule type" value="Genomic_DNA"/>
</dbReference>
<feature type="region of interest" description="Disordered" evidence="1">
    <location>
        <begin position="1"/>
        <end position="27"/>
    </location>
</feature>
<accession>A0A5B7CHY0</accession>
<gene>
    <name evidence="2" type="ORF">E2C01_001480</name>
</gene>
<comment type="caution">
    <text evidence="2">The sequence shown here is derived from an EMBL/GenBank/DDBJ whole genome shotgun (WGS) entry which is preliminary data.</text>
</comment>
<name>A0A5B7CHY0_PORTR</name>
<dbReference type="AlphaFoldDB" id="A0A5B7CHY0"/>
<sequence>MERKEKREQESTARETKGREEIKRREESTWKGVEIKRRRRRRRYKEKREEERSLWRIQRLYFSSSSSSSHGRFPSIDPASACVRPFTLSYTRVCFFVSDTRTHLRQTVECLSPLRCKHKNINKLEGYNGSKREYIVAFVLTGVLPLPLVDVAVGIGVRRDAEDAVDGVGAGALQGGLVWGWRGVCDHGRGLRHRRQCSWQAMFRLLSRFVPHDSGDGRVEVSGW</sequence>
<dbReference type="Proteomes" id="UP000324222">
    <property type="component" value="Unassembled WGS sequence"/>
</dbReference>
<organism evidence="2 3">
    <name type="scientific">Portunus trituberculatus</name>
    <name type="common">Swimming crab</name>
    <name type="synonym">Neptunus trituberculatus</name>
    <dbReference type="NCBI Taxonomy" id="210409"/>
    <lineage>
        <taxon>Eukaryota</taxon>
        <taxon>Metazoa</taxon>
        <taxon>Ecdysozoa</taxon>
        <taxon>Arthropoda</taxon>
        <taxon>Crustacea</taxon>
        <taxon>Multicrustacea</taxon>
        <taxon>Malacostraca</taxon>
        <taxon>Eumalacostraca</taxon>
        <taxon>Eucarida</taxon>
        <taxon>Decapoda</taxon>
        <taxon>Pleocyemata</taxon>
        <taxon>Brachyura</taxon>
        <taxon>Eubrachyura</taxon>
        <taxon>Portunoidea</taxon>
        <taxon>Portunidae</taxon>
        <taxon>Portuninae</taxon>
        <taxon>Portunus</taxon>
    </lineage>
</organism>
<evidence type="ECO:0000313" key="2">
    <source>
        <dbReference type="EMBL" id="MPC08885.1"/>
    </source>
</evidence>
<keyword evidence="3" id="KW-1185">Reference proteome</keyword>